<evidence type="ECO:0000313" key="3">
    <source>
        <dbReference type="Proteomes" id="UP000030764"/>
    </source>
</evidence>
<name>A0A085MDK4_9BILA</name>
<gene>
    <name evidence="1" type="ORF">M513_03941</name>
    <name evidence="2" type="ORF">M514_03941</name>
</gene>
<dbReference type="AlphaFoldDB" id="A0A085MDK4"/>
<reference evidence="1 3" key="1">
    <citation type="journal article" date="2014" name="Nat. Genet.">
        <title>Genome and transcriptome of the porcine whipworm Trichuris suis.</title>
        <authorList>
            <person name="Jex A.R."/>
            <person name="Nejsum P."/>
            <person name="Schwarz E.M."/>
            <person name="Hu L."/>
            <person name="Young N.D."/>
            <person name="Hall R.S."/>
            <person name="Korhonen P.K."/>
            <person name="Liao S."/>
            <person name="Thamsborg S."/>
            <person name="Xia J."/>
            <person name="Xu P."/>
            <person name="Wang S."/>
            <person name="Scheerlinck J.P."/>
            <person name="Hofmann A."/>
            <person name="Sternberg P.W."/>
            <person name="Wang J."/>
            <person name="Gasser R.B."/>
        </authorList>
    </citation>
    <scope>NUCLEOTIDE SEQUENCE [LARGE SCALE GENOMIC DNA]</scope>
    <source>
        <strain evidence="2">DCEP-RM93F</strain>
        <strain evidence="1">DCEP-RM93M</strain>
    </source>
</reference>
<accession>A0A085MDK4</accession>
<proteinExistence type="predicted"/>
<dbReference type="EMBL" id="KL367530">
    <property type="protein sequence ID" value="KFD65903.1"/>
    <property type="molecule type" value="Genomic_DNA"/>
</dbReference>
<keyword evidence="3" id="KW-1185">Reference proteome</keyword>
<evidence type="ECO:0000313" key="2">
    <source>
        <dbReference type="EMBL" id="KFD65903.1"/>
    </source>
</evidence>
<organism evidence="1 3">
    <name type="scientific">Trichuris suis</name>
    <name type="common">pig whipworm</name>
    <dbReference type="NCBI Taxonomy" id="68888"/>
    <lineage>
        <taxon>Eukaryota</taxon>
        <taxon>Metazoa</taxon>
        <taxon>Ecdysozoa</taxon>
        <taxon>Nematoda</taxon>
        <taxon>Enoplea</taxon>
        <taxon>Dorylaimia</taxon>
        <taxon>Trichinellida</taxon>
        <taxon>Trichuridae</taxon>
        <taxon>Trichuris</taxon>
    </lineage>
</organism>
<dbReference type="Proteomes" id="UP000030764">
    <property type="component" value="Unassembled WGS sequence"/>
</dbReference>
<sequence length="84" mass="9768">MVDVTNGQKTESEKAERLKRRKVELAKLEIQKVIFANGRNVEWSNYRKSERKFGTSKACVMVEQDERKHIARSLCITLVVCRVT</sequence>
<evidence type="ECO:0000313" key="1">
    <source>
        <dbReference type="EMBL" id="KFD55300.1"/>
    </source>
</evidence>
<protein>
    <submittedName>
        <fullName evidence="1">Uncharacterized protein</fullName>
    </submittedName>
</protein>
<dbReference type="Proteomes" id="UP000030758">
    <property type="component" value="Unassembled WGS sequence"/>
</dbReference>
<dbReference type="EMBL" id="KL363201">
    <property type="protein sequence ID" value="KFD55300.1"/>
    <property type="molecule type" value="Genomic_DNA"/>
</dbReference>